<dbReference type="AlphaFoldDB" id="A0A433SR67"/>
<dbReference type="OrthoDB" id="1935530at2759"/>
<dbReference type="PANTHER" id="PTHR43920:SF5">
    <property type="entry name" value="CHLORIDE INTRACELLULAR CHANNEL CLIC"/>
    <property type="match status" value="1"/>
</dbReference>
<dbReference type="Gene3D" id="1.20.1050.10">
    <property type="match status" value="1"/>
</dbReference>
<comment type="similarity">
    <text evidence="2">Belongs to the chloride channel CLIC family.</text>
</comment>
<reference evidence="7 8" key="1">
    <citation type="submission" date="2019-01" db="EMBL/GenBank/DDBJ databases">
        <title>A draft genome assembly of the solar-powered sea slug Elysia chlorotica.</title>
        <authorList>
            <person name="Cai H."/>
            <person name="Li Q."/>
            <person name="Fang X."/>
            <person name="Li J."/>
            <person name="Curtis N.E."/>
            <person name="Altenburger A."/>
            <person name="Shibata T."/>
            <person name="Feng M."/>
            <person name="Maeda T."/>
            <person name="Schwartz J.A."/>
            <person name="Shigenobu S."/>
            <person name="Lundholm N."/>
            <person name="Nishiyama T."/>
            <person name="Yang H."/>
            <person name="Hasebe M."/>
            <person name="Li S."/>
            <person name="Pierce S.K."/>
            <person name="Wang J."/>
        </authorList>
    </citation>
    <scope>NUCLEOTIDE SEQUENCE [LARGE SCALE GENOMIC DNA]</scope>
    <source>
        <strain evidence="7">EC2010</strain>
        <tissue evidence="7">Whole organism of an adult</tissue>
    </source>
</reference>
<proteinExistence type="inferred from homology"/>
<sequence length="254" mass="29296">MSGGNLADHDPAKHVILYVRAGWDGKGYGACPFCQRFYMVLDLKAKEAALTYDVITVNPAHPTDEFRKFANRLPVLKHMNEVIMDTEEIQNYLDQVFPEPDLRYSNMNAHTACLDVFSKFSFFIKNVSHTPDLLLKELYYLDSFLAGSANKFTCGDHLTYLDCNVLPKLQHIRVASEAFRDFRIPAELSALWRYLGNAYKEDTFKKTCPSDQEIVHHWSEKKETIHLPEKNHRLYTVEAKPRFTLELPGYVNGK</sequence>
<dbReference type="InterPro" id="IPR036282">
    <property type="entry name" value="Glutathione-S-Trfase_C_sf"/>
</dbReference>
<evidence type="ECO:0000313" key="8">
    <source>
        <dbReference type="Proteomes" id="UP000271974"/>
    </source>
</evidence>
<comment type="subcellular location">
    <subcellularLocation>
        <location evidence="1">Membrane</location>
        <topology evidence="1">Single-pass membrane protein</topology>
    </subcellularLocation>
</comment>
<accession>A0A433SR67</accession>
<dbReference type="InterPro" id="IPR053823">
    <property type="entry name" value="CLIC_N"/>
</dbReference>
<dbReference type="SUPFAM" id="SSF52833">
    <property type="entry name" value="Thioredoxin-like"/>
    <property type="match status" value="1"/>
</dbReference>
<gene>
    <name evidence="7" type="ORF">EGW08_020489</name>
</gene>
<dbReference type="GO" id="GO:0005737">
    <property type="term" value="C:cytoplasm"/>
    <property type="evidence" value="ECO:0007669"/>
    <property type="project" value="TreeGrafter"/>
</dbReference>
<evidence type="ECO:0000256" key="3">
    <source>
        <dbReference type="ARBA" id="ARBA00022692"/>
    </source>
</evidence>
<evidence type="ECO:0000313" key="7">
    <source>
        <dbReference type="EMBL" id="RUS71746.1"/>
    </source>
</evidence>
<keyword evidence="5" id="KW-0472">Membrane</keyword>
<keyword evidence="3" id="KW-0812">Transmembrane</keyword>
<dbReference type="GO" id="GO:0016324">
    <property type="term" value="C:apical plasma membrane"/>
    <property type="evidence" value="ECO:0007669"/>
    <property type="project" value="TreeGrafter"/>
</dbReference>
<dbReference type="Gene3D" id="3.40.30.10">
    <property type="entry name" value="Glutaredoxin"/>
    <property type="match status" value="1"/>
</dbReference>
<evidence type="ECO:0000259" key="6">
    <source>
        <dbReference type="Pfam" id="PF22441"/>
    </source>
</evidence>
<evidence type="ECO:0000256" key="2">
    <source>
        <dbReference type="ARBA" id="ARBA00007655"/>
    </source>
</evidence>
<evidence type="ECO:0000256" key="5">
    <source>
        <dbReference type="ARBA" id="ARBA00023136"/>
    </source>
</evidence>
<organism evidence="7 8">
    <name type="scientific">Elysia chlorotica</name>
    <name type="common">Eastern emerald elysia</name>
    <name type="synonym">Sea slug</name>
    <dbReference type="NCBI Taxonomy" id="188477"/>
    <lineage>
        <taxon>Eukaryota</taxon>
        <taxon>Metazoa</taxon>
        <taxon>Spiralia</taxon>
        <taxon>Lophotrochozoa</taxon>
        <taxon>Mollusca</taxon>
        <taxon>Gastropoda</taxon>
        <taxon>Heterobranchia</taxon>
        <taxon>Euthyneura</taxon>
        <taxon>Panpulmonata</taxon>
        <taxon>Sacoglossa</taxon>
        <taxon>Placobranchoidea</taxon>
        <taxon>Plakobranchidae</taxon>
        <taxon>Elysia</taxon>
    </lineage>
</organism>
<protein>
    <recommendedName>
        <fullName evidence="6">CLIC N-terminal domain-containing protein</fullName>
    </recommendedName>
</protein>
<dbReference type="STRING" id="188477.A0A433SR67"/>
<dbReference type="EMBL" id="RQTK01001166">
    <property type="protein sequence ID" value="RUS71746.1"/>
    <property type="molecule type" value="Genomic_DNA"/>
</dbReference>
<dbReference type="Pfam" id="PF13410">
    <property type="entry name" value="GST_C_2"/>
    <property type="match status" value="1"/>
</dbReference>
<comment type="caution">
    <text evidence="7">The sequence shown here is derived from an EMBL/GenBank/DDBJ whole genome shotgun (WGS) entry which is preliminary data.</text>
</comment>
<dbReference type="PANTHER" id="PTHR43920">
    <property type="entry name" value="CHLORIDE INTRACELLULAR CHANNEL, ISOFORM A"/>
    <property type="match status" value="1"/>
</dbReference>
<keyword evidence="4" id="KW-1133">Transmembrane helix</keyword>
<dbReference type="Pfam" id="PF22441">
    <property type="entry name" value="CLIC-like_N"/>
    <property type="match status" value="1"/>
</dbReference>
<evidence type="ECO:0000256" key="4">
    <source>
        <dbReference type="ARBA" id="ARBA00022989"/>
    </source>
</evidence>
<keyword evidence="8" id="KW-1185">Reference proteome</keyword>
<dbReference type="Proteomes" id="UP000271974">
    <property type="component" value="Unassembled WGS sequence"/>
</dbReference>
<feature type="domain" description="CLIC N-terminal" evidence="6">
    <location>
        <begin position="15"/>
        <end position="97"/>
    </location>
</feature>
<dbReference type="SUPFAM" id="SSF47616">
    <property type="entry name" value="GST C-terminal domain-like"/>
    <property type="match status" value="1"/>
</dbReference>
<evidence type="ECO:0000256" key="1">
    <source>
        <dbReference type="ARBA" id="ARBA00004167"/>
    </source>
</evidence>
<name>A0A433SR67_ELYCH</name>
<dbReference type="GO" id="GO:0005254">
    <property type="term" value="F:chloride channel activity"/>
    <property type="evidence" value="ECO:0007669"/>
    <property type="project" value="TreeGrafter"/>
</dbReference>
<dbReference type="InterPro" id="IPR036249">
    <property type="entry name" value="Thioredoxin-like_sf"/>
</dbReference>